<reference evidence="1 2" key="1">
    <citation type="submission" date="2020-02" db="EMBL/GenBank/DDBJ databases">
        <title>Comparative genomics of the hypocrealean fungal genus Beauvera.</title>
        <authorList>
            <person name="Showalter D.N."/>
            <person name="Bushley K.E."/>
            <person name="Rehner S.A."/>
        </authorList>
    </citation>
    <scope>NUCLEOTIDE SEQUENCE [LARGE SCALE GENOMIC DNA]</scope>
    <source>
        <strain evidence="1 2">ARSEF4384</strain>
    </source>
</reference>
<evidence type="ECO:0000313" key="1">
    <source>
        <dbReference type="EMBL" id="KAK8143420.1"/>
    </source>
</evidence>
<evidence type="ECO:0000313" key="2">
    <source>
        <dbReference type="Proteomes" id="UP001397290"/>
    </source>
</evidence>
<protein>
    <submittedName>
        <fullName evidence="1">Uncharacterized protein</fullName>
    </submittedName>
</protein>
<dbReference type="AlphaFoldDB" id="A0AAW0RMV9"/>
<name>A0AAW0RMV9_9HYPO</name>
<gene>
    <name evidence="1" type="ORF">G3M48_007268</name>
</gene>
<keyword evidence="2" id="KW-1185">Reference proteome</keyword>
<proteinExistence type="predicted"/>
<dbReference type="EMBL" id="JAAHCF010000515">
    <property type="protein sequence ID" value="KAK8143420.1"/>
    <property type="molecule type" value="Genomic_DNA"/>
</dbReference>
<accession>A0AAW0RMV9</accession>
<comment type="caution">
    <text evidence="1">The sequence shown here is derived from an EMBL/GenBank/DDBJ whole genome shotgun (WGS) entry which is preliminary data.</text>
</comment>
<organism evidence="1 2">
    <name type="scientific">Beauveria asiatica</name>
    <dbReference type="NCBI Taxonomy" id="1069075"/>
    <lineage>
        <taxon>Eukaryota</taxon>
        <taxon>Fungi</taxon>
        <taxon>Dikarya</taxon>
        <taxon>Ascomycota</taxon>
        <taxon>Pezizomycotina</taxon>
        <taxon>Sordariomycetes</taxon>
        <taxon>Hypocreomycetidae</taxon>
        <taxon>Hypocreales</taxon>
        <taxon>Cordycipitaceae</taxon>
        <taxon>Beauveria</taxon>
    </lineage>
</organism>
<dbReference type="Proteomes" id="UP001397290">
    <property type="component" value="Unassembled WGS sequence"/>
</dbReference>
<sequence>MAMTAAQSEFVADHDEAKFPVSSFKRNAVAVPDTVTAPAAKRHCARVARHDQRGSCNAALMSLDGAMRADCRRRLYVHPIAWTPHHLELLGVHFHKAKPLRRQRMGDAQAGSDAKDEQARTAGFPWDVEDSLRAIECMVGWGQDLQRIAMAALLRSFGLSRVGNWGRIEMQFRGETVCRLEVQGVWTAKTGGRMMISTNFDAISEARHKWVHGGKGRGGQNYGAGLVVRRKKEKALQPIRAYRDPYICSLLIALAQAHRKLAPDAPCWKVLLLAVPGVGAQQLYCYQGWVPAALLRRLDEPSATVACLDVAIRISTISLATPRNAARRVWESEERSGIQEEVAVRLLVEFTRYVLQCCLEQPSAAQLEVWPRIERWSSTAAIGSASSSGQDDGGIASFQRLPAGWIIDNALLASFEV</sequence>